<dbReference type="Proteomes" id="UP001329313">
    <property type="component" value="Chromosome"/>
</dbReference>
<name>A0AAU0MGQ6_9MICO</name>
<dbReference type="InterPro" id="IPR031656">
    <property type="entry name" value="DAO_C"/>
</dbReference>
<dbReference type="InterPro" id="IPR036188">
    <property type="entry name" value="FAD/NAD-bd_sf"/>
</dbReference>
<dbReference type="SUPFAM" id="SSF51905">
    <property type="entry name" value="FAD/NAD(P)-binding domain"/>
    <property type="match status" value="1"/>
</dbReference>
<comment type="similarity">
    <text evidence="2">Belongs to the FAD-dependent glycerol-3-phosphate dehydrogenase family.</text>
</comment>
<proteinExistence type="inferred from homology"/>
<feature type="domain" description="Alpha-glycerophosphate oxidase C-terminal" evidence="7">
    <location>
        <begin position="416"/>
        <end position="538"/>
    </location>
</feature>
<keyword evidence="3" id="KW-0285">Flavoprotein</keyword>
<evidence type="ECO:0000259" key="6">
    <source>
        <dbReference type="Pfam" id="PF01266"/>
    </source>
</evidence>
<keyword evidence="9" id="KW-1185">Reference proteome</keyword>
<evidence type="ECO:0000256" key="1">
    <source>
        <dbReference type="ARBA" id="ARBA00001974"/>
    </source>
</evidence>
<dbReference type="Pfam" id="PF16901">
    <property type="entry name" value="DAO_C"/>
    <property type="match status" value="1"/>
</dbReference>
<comment type="cofactor">
    <cofactor evidence="1">
        <name>FAD</name>
        <dbReference type="ChEBI" id="CHEBI:57692"/>
    </cofactor>
</comment>
<sequence>MADPRPDVATAFADPDYDVLIIGGGINGLATFRDLAMQGVRVLLVERGDLASGASAASSHMIHGGIRYLENGEFRLVRESVRERNALLRTAPHHVSPLRTTIPITTVFSGLFAAPLRFLTHTQGTPKARGALLIKVGLTIYDLFSRDGGAVPRHRFLGKKASREELPRLAENFRFTATYYDASLRDPERLALDVALDAESHEGATALTYVEAVGAAPNGVIVRDLLTGREQTIAARVIVNAAGPWLDLTNAALGRESALTGGTKGSHIVLDHPELLAATGGREIFFEHDDGRIVLVYPLKDRVLVGTTDIDADPAEPAVCTEEEVDYFFDLIAQVFPDIAVDRSHIVFRFSGIRPLPRHDDLAPGFVSRDYRIVDAEGPGAPMLDLVGGKWTTFRALGEHLADRTLALIGRERVVSTDGLAIGGGRDFPSPAEADAWIRRELAGFSPERGRVLLERYGTRARDVARYIAEVEPDDEAIAGPLLSTAEVAYMVSQEKVVHATDVVLRRTDLAFTGHLTGEVLEQVLSALVEAAGWDDARVEAERALAITELRERHGVTLTRAGARQRTR</sequence>
<dbReference type="AlphaFoldDB" id="A0AAU0MGQ6"/>
<accession>A0AAU0MGQ6</accession>
<organism evidence="8 9">
    <name type="scientific">Microbacterium limosum</name>
    <dbReference type="NCBI Taxonomy" id="3079935"/>
    <lineage>
        <taxon>Bacteria</taxon>
        <taxon>Bacillati</taxon>
        <taxon>Actinomycetota</taxon>
        <taxon>Actinomycetes</taxon>
        <taxon>Micrococcales</taxon>
        <taxon>Microbacteriaceae</taxon>
        <taxon>Microbacterium</taxon>
    </lineage>
</organism>
<dbReference type="PRINTS" id="PR01001">
    <property type="entry name" value="FADG3PDH"/>
</dbReference>
<dbReference type="InterPro" id="IPR038299">
    <property type="entry name" value="DAO_C_sf"/>
</dbReference>
<evidence type="ECO:0000313" key="8">
    <source>
        <dbReference type="EMBL" id="WOQ69479.1"/>
    </source>
</evidence>
<dbReference type="KEGG" id="mliy:RYJ27_12400"/>
<keyword evidence="4" id="KW-0274">FAD</keyword>
<protein>
    <submittedName>
        <fullName evidence="8">Glycerol-3-phosphate dehydrogenase/oxidase</fullName>
        <ecNumber evidence="8">1.-.-.-</ecNumber>
    </submittedName>
</protein>
<dbReference type="Gene3D" id="1.10.8.870">
    <property type="entry name" value="Alpha-glycerophosphate oxidase, cap domain"/>
    <property type="match status" value="1"/>
</dbReference>
<reference evidence="8 9" key="1">
    <citation type="submission" date="2023-10" db="EMBL/GenBank/DDBJ databases">
        <title>Y20.</title>
        <authorList>
            <person name="Zhang G."/>
            <person name="Ding Y."/>
        </authorList>
    </citation>
    <scope>NUCLEOTIDE SEQUENCE [LARGE SCALE GENOMIC DNA]</scope>
    <source>
        <strain evidence="8 9">Y20</strain>
    </source>
</reference>
<gene>
    <name evidence="8" type="ORF">RYJ27_12400</name>
</gene>
<dbReference type="Gene3D" id="3.50.50.60">
    <property type="entry name" value="FAD/NAD(P)-binding domain"/>
    <property type="match status" value="1"/>
</dbReference>
<dbReference type="GO" id="GO:0004368">
    <property type="term" value="F:glycerol-3-phosphate dehydrogenase (quinone) activity"/>
    <property type="evidence" value="ECO:0007669"/>
    <property type="project" value="InterPro"/>
</dbReference>
<keyword evidence="5 8" id="KW-0560">Oxidoreductase</keyword>
<evidence type="ECO:0000256" key="4">
    <source>
        <dbReference type="ARBA" id="ARBA00022827"/>
    </source>
</evidence>
<evidence type="ECO:0000256" key="3">
    <source>
        <dbReference type="ARBA" id="ARBA00022630"/>
    </source>
</evidence>
<evidence type="ECO:0000256" key="2">
    <source>
        <dbReference type="ARBA" id="ARBA00007330"/>
    </source>
</evidence>
<evidence type="ECO:0000313" key="9">
    <source>
        <dbReference type="Proteomes" id="UP001329313"/>
    </source>
</evidence>
<dbReference type="InterPro" id="IPR006076">
    <property type="entry name" value="FAD-dep_OxRdtase"/>
</dbReference>
<evidence type="ECO:0000259" key="7">
    <source>
        <dbReference type="Pfam" id="PF16901"/>
    </source>
</evidence>
<dbReference type="GO" id="GO:0046168">
    <property type="term" value="P:glycerol-3-phosphate catabolic process"/>
    <property type="evidence" value="ECO:0007669"/>
    <property type="project" value="TreeGrafter"/>
</dbReference>
<dbReference type="PANTHER" id="PTHR11985:SF15">
    <property type="entry name" value="GLYCEROL-3-PHOSPHATE DEHYDROGENASE, MITOCHONDRIAL"/>
    <property type="match status" value="1"/>
</dbReference>
<evidence type="ECO:0000256" key="5">
    <source>
        <dbReference type="ARBA" id="ARBA00023002"/>
    </source>
</evidence>
<dbReference type="PANTHER" id="PTHR11985">
    <property type="entry name" value="GLYCEROL-3-PHOSPHATE DEHYDROGENASE"/>
    <property type="match status" value="1"/>
</dbReference>
<feature type="domain" description="FAD dependent oxidoreductase" evidence="6">
    <location>
        <begin position="18"/>
        <end position="360"/>
    </location>
</feature>
<dbReference type="EC" id="1.-.-.-" evidence="8"/>
<dbReference type="RefSeq" id="WP_330170602.1">
    <property type="nucleotide sequence ID" value="NZ_CP137080.1"/>
</dbReference>
<dbReference type="Pfam" id="PF01266">
    <property type="entry name" value="DAO"/>
    <property type="match status" value="1"/>
</dbReference>
<dbReference type="EMBL" id="CP137080">
    <property type="protein sequence ID" value="WOQ69479.1"/>
    <property type="molecule type" value="Genomic_DNA"/>
</dbReference>
<dbReference type="InterPro" id="IPR000447">
    <property type="entry name" value="G3P_DH_FAD-dep"/>
</dbReference>
<dbReference type="Gene3D" id="3.30.9.10">
    <property type="entry name" value="D-Amino Acid Oxidase, subunit A, domain 2"/>
    <property type="match status" value="1"/>
</dbReference>